<dbReference type="PANTHER" id="PTHR11236">
    <property type="entry name" value="AMINOBENZOATE/ANTHRANILATE SYNTHASE"/>
    <property type="match status" value="1"/>
</dbReference>
<dbReference type="PROSITE" id="PS51273">
    <property type="entry name" value="GATASE_TYPE_1"/>
    <property type="match status" value="1"/>
</dbReference>
<comment type="caution">
    <text evidence="8">The sequence shown here is derived from an EMBL/GenBank/DDBJ whole genome shotgun (WGS) entry which is preliminary data.</text>
</comment>
<reference evidence="8 9" key="1">
    <citation type="submission" date="2023-05" db="EMBL/GenBank/DDBJ databases">
        <title>Draft genome sequence of Streptomyces sp. B-S-A8 isolated from a cave soil in Thailand.</title>
        <authorList>
            <person name="Chamroensaksri N."/>
            <person name="Muangham S."/>
        </authorList>
    </citation>
    <scope>NUCLEOTIDE SEQUENCE [LARGE SCALE GENOMIC DNA]</scope>
    <source>
        <strain evidence="8 9">B-S-A8</strain>
    </source>
</reference>
<dbReference type="Gene3D" id="3.40.50.880">
    <property type="match status" value="1"/>
</dbReference>
<dbReference type="RefSeq" id="WP_282513439.1">
    <property type="nucleotide sequence ID" value="NZ_JASCIR010000009.1"/>
</dbReference>
<evidence type="ECO:0000256" key="3">
    <source>
        <dbReference type="ARBA" id="ARBA00023239"/>
    </source>
</evidence>
<dbReference type="PRINTS" id="PR00096">
    <property type="entry name" value="GATASE"/>
</dbReference>
<evidence type="ECO:0000256" key="1">
    <source>
        <dbReference type="ARBA" id="ARBA00012266"/>
    </source>
</evidence>
<evidence type="ECO:0000259" key="7">
    <source>
        <dbReference type="Pfam" id="PF00425"/>
    </source>
</evidence>
<dbReference type="InterPro" id="IPR017926">
    <property type="entry name" value="GATASE"/>
</dbReference>
<evidence type="ECO:0000256" key="5">
    <source>
        <dbReference type="SAM" id="MobiDB-lite"/>
    </source>
</evidence>
<protein>
    <recommendedName>
        <fullName evidence="1">anthranilate synthase</fullName>
        <ecNumber evidence="1">4.1.3.27</ecNumber>
    </recommendedName>
</protein>
<evidence type="ECO:0000313" key="8">
    <source>
        <dbReference type="EMBL" id="MDI3387153.1"/>
    </source>
</evidence>
<sequence length="695" mass="74667">MRTSMPISRLVDLVASTTPFALLRRRTPGHDQDTVEVLLGPVQEVERLAEIPERELPVLALVPFRQIRERGFDVRDDGTPLTVLCTEERYEVPLAQALDELPAHEVSVTGGAFDVDDEAYAGIVERVIRDEIGSGEGANFVIRRNFEGRIDGFSRADALALFRRLLDGERGAYWTYVVHTGDEQGPGGPSAEGRGRETGDEQGPGGPSAEGRGRETGDEQGPGGPSAEGRGRETGGRTLVGASPEVHVRMTGGTVVMNPISGTYRYPAEGPTEEHLLDFLADGKEIAELSMVVDEELKMMCTVGDMGGVVVGPRLKEMSHLAHTEYELRGKSSLDVREVLKETMFAATVTGSPVQNACRVIERYEPGGRGYYAGALALIGRDAGGAQTLDSPILIRTADIDARGGLRVAVGATLVRDSDPAGEVAETHAKAAGVLAALGVRPGRPRAEGVRPRLADDARVREALDSRRASLAPFWLRMQERSAELSGHALVIDGEDTFTAMLAHLLRSSGLDVSVRRYDEPGLREAALAHEGPVVLGPGPGNPADAADPKMRMLRALTADLVREHTRGLLGVCLGHELLAAELGLQIGRKQVPYQGAQTRIELFGRPEVVGFYNSFVARCDDEEEAELGAHRVEVSRDRETGEVHALRGPGFASVQFHPESVLTLRGTRIVAELVAQSVLGSAGTSTFSLRRPAV</sequence>
<dbReference type="Proteomes" id="UP001224661">
    <property type="component" value="Unassembled WGS sequence"/>
</dbReference>
<evidence type="ECO:0000313" key="9">
    <source>
        <dbReference type="Proteomes" id="UP001224661"/>
    </source>
</evidence>
<dbReference type="InterPro" id="IPR019999">
    <property type="entry name" value="Anth_synth_I-like"/>
</dbReference>
<dbReference type="Pfam" id="PF00425">
    <property type="entry name" value="Chorismate_bind"/>
    <property type="match status" value="1"/>
</dbReference>
<dbReference type="Gene3D" id="3.60.120.10">
    <property type="entry name" value="Anthranilate synthase"/>
    <property type="match status" value="1"/>
</dbReference>
<dbReference type="PRINTS" id="PR00097">
    <property type="entry name" value="ANTSNTHASEII"/>
</dbReference>
<dbReference type="InterPro" id="IPR005801">
    <property type="entry name" value="ADC_synthase"/>
</dbReference>
<proteinExistence type="predicted"/>
<accession>A0ABT6RRT0</accession>
<dbReference type="SUPFAM" id="SSF52317">
    <property type="entry name" value="Class I glutamine amidotransferase-like"/>
    <property type="match status" value="1"/>
</dbReference>
<dbReference type="Pfam" id="PF00117">
    <property type="entry name" value="GATase"/>
    <property type="match status" value="1"/>
</dbReference>
<dbReference type="PANTHER" id="PTHR11236:SF49">
    <property type="entry name" value="ANTHRANILATE SYNTHASE COMPONENT 1"/>
    <property type="match status" value="1"/>
</dbReference>
<keyword evidence="2" id="KW-0315">Glutamine amidotransferase</keyword>
<dbReference type="EMBL" id="JASCIR010000009">
    <property type="protein sequence ID" value="MDI3387153.1"/>
    <property type="molecule type" value="Genomic_DNA"/>
</dbReference>
<evidence type="ECO:0000256" key="2">
    <source>
        <dbReference type="ARBA" id="ARBA00022962"/>
    </source>
</evidence>
<keyword evidence="9" id="KW-1185">Reference proteome</keyword>
<dbReference type="InterPro" id="IPR015890">
    <property type="entry name" value="Chorismate_C"/>
</dbReference>
<dbReference type="InterPro" id="IPR006221">
    <property type="entry name" value="TrpG/PapA_dom"/>
</dbReference>
<dbReference type="SUPFAM" id="SSF56322">
    <property type="entry name" value="ADC synthase"/>
    <property type="match status" value="2"/>
</dbReference>
<organism evidence="8 9">
    <name type="scientific">Streptomyces solicavernae</name>
    <dbReference type="NCBI Taxonomy" id="3043614"/>
    <lineage>
        <taxon>Bacteria</taxon>
        <taxon>Bacillati</taxon>
        <taxon>Actinomycetota</taxon>
        <taxon>Actinomycetes</taxon>
        <taxon>Kitasatosporales</taxon>
        <taxon>Streptomycetaceae</taxon>
        <taxon>Streptomyces</taxon>
    </lineage>
</organism>
<comment type="catalytic activity">
    <reaction evidence="4">
        <text>chorismate + L-glutamine = anthranilate + pyruvate + L-glutamate + H(+)</text>
        <dbReference type="Rhea" id="RHEA:21732"/>
        <dbReference type="ChEBI" id="CHEBI:15361"/>
        <dbReference type="ChEBI" id="CHEBI:15378"/>
        <dbReference type="ChEBI" id="CHEBI:16567"/>
        <dbReference type="ChEBI" id="CHEBI:29748"/>
        <dbReference type="ChEBI" id="CHEBI:29985"/>
        <dbReference type="ChEBI" id="CHEBI:58359"/>
        <dbReference type="EC" id="4.1.3.27"/>
    </reaction>
</comment>
<feature type="domain" description="Chorismate-utilising enzyme C-terminal" evidence="7">
    <location>
        <begin position="234"/>
        <end position="430"/>
    </location>
</feature>
<name>A0ABT6RRT0_9ACTN</name>
<evidence type="ECO:0000256" key="4">
    <source>
        <dbReference type="ARBA" id="ARBA00047683"/>
    </source>
</evidence>
<keyword evidence="3" id="KW-0456">Lyase</keyword>
<dbReference type="InterPro" id="IPR029062">
    <property type="entry name" value="Class_I_gatase-like"/>
</dbReference>
<feature type="region of interest" description="Disordered" evidence="5">
    <location>
        <begin position="179"/>
        <end position="244"/>
    </location>
</feature>
<gene>
    <name evidence="8" type="ORF">QIS99_13225</name>
</gene>
<dbReference type="EC" id="4.1.3.27" evidence="1"/>
<feature type="domain" description="Glutamine amidotransferase" evidence="6">
    <location>
        <begin position="490"/>
        <end position="673"/>
    </location>
</feature>
<dbReference type="CDD" id="cd01743">
    <property type="entry name" value="GATase1_Anthranilate_Synthase"/>
    <property type="match status" value="1"/>
</dbReference>
<evidence type="ECO:0000259" key="6">
    <source>
        <dbReference type="Pfam" id="PF00117"/>
    </source>
</evidence>